<feature type="domain" description="RCK C-terminal" evidence="1">
    <location>
        <begin position="75"/>
        <end position="159"/>
    </location>
</feature>
<dbReference type="InterPro" id="IPR050144">
    <property type="entry name" value="AAE_transporter"/>
</dbReference>
<comment type="caution">
    <text evidence="2">The sequence shown here is derived from an EMBL/GenBank/DDBJ whole genome shotgun (WGS) entry which is preliminary data.</text>
</comment>
<dbReference type="PANTHER" id="PTHR30445">
    <property type="entry name" value="K(+)_H(+) ANTIPORTER SUBUNIT KHTT"/>
    <property type="match status" value="1"/>
</dbReference>
<dbReference type="InterPro" id="IPR006037">
    <property type="entry name" value="RCK_C"/>
</dbReference>
<dbReference type="GO" id="GO:0008324">
    <property type="term" value="F:monoatomic cation transmembrane transporter activity"/>
    <property type="evidence" value="ECO:0007669"/>
    <property type="project" value="InterPro"/>
</dbReference>
<dbReference type="PANTHER" id="PTHR30445:SF8">
    <property type="entry name" value="K(+)_H(+) ANTIPORTER SUBUNIT KHTT"/>
    <property type="match status" value="1"/>
</dbReference>
<keyword evidence="3" id="KW-1185">Reference proteome</keyword>
<reference evidence="2 3" key="1">
    <citation type="submission" date="2020-07" db="EMBL/GenBank/DDBJ databases">
        <title>Sequencing the genomes of 1000 actinobacteria strains.</title>
        <authorList>
            <person name="Klenk H.-P."/>
        </authorList>
    </citation>
    <scope>NUCLEOTIDE SEQUENCE [LARGE SCALE GENOMIC DNA]</scope>
    <source>
        <strain evidence="2 3">DSM 45772</strain>
    </source>
</reference>
<dbReference type="GO" id="GO:0006813">
    <property type="term" value="P:potassium ion transport"/>
    <property type="evidence" value="ECO:0007669"/>
    <property type="project" value="InterPro"/>
</dbReference>
<evidence type="ECO:0000313" key="2">
    <source>
        <dbReference type="EMBL" id="NYD36068.1"/>
    </source>
</evidence>
<dbReference type="InterPro" id="IPR026278">
    <property type="entry name" value="KhtT"/>
</dbReference>
<dbReference type="InterPro" id="IPR036721">
    <property type="entry name" value="RCK_C_sf"/>
</dbReference>
<dbReference type="SUPFAM" id="SSF116726">
    <property type="entry name" value="TrkA C-terminal domain-like"/>
    <property type="match status" value="1"/>
</dbReference>
<dbReference type="AlphaFoldDB" id="A0A7Y9J5F0"/>
<protein>
    <submittedName>
        <fullName evidence="2">TrkA domain protein</fullName>
    </submittedName>
</protein>
<evidence type="ECO:0000259" key="1">
    <source>
        <dbReference type="PROSITE" id="PS51202"/>
    </source>
</evidence>
<evidence type="ECO:0000313" key="3">
    <source>
        <dbReference type="Proteomes" id="UP000535890"/>
    </source>
</evidence>
<sequence length="160" mass="16956">MDVELTRLPGIGTKQEFVTGDGRRVGVLTHRDGHRELLLAGREDPDSCVATLPMTEAECNALGTLLGAPNLVAKLQDQQREVEGVNTAQFPIAERSPYVGRALGDTAMRTRTGTSIVAVVRDHVVSPSPRPDFVFAAGDLVVIVGTGEGLKQAAEILEAG</sequence>
<name>A0A7Y9J5F0_9PSEU</name>
<dbReference type="Pfam" id="PF25991">
    <property type="entry name" value="KhtT_N"/>
    <property type="match status" value="1"/>
</dbReference>
<organism evidence="2 3">
    <name type="scientific">Actinomycetospora corticicola</name>
    <dbReference type="NCBI Taxonomy" id="663602"/>
    <lineage>
        <taxon>Bacteria</taxon>
        <taxon>Bacillati</taxon>
        <taxon>Actinomycetota</taxon>
        <taxon>Actinomycetes</taxon>
        <taxon>Pseudonocardiales</taxon>
        <taxon>Pseudonocardiaceae</taxon>
        <taxon>Actinomycetospora</taxon>
    </lineage>
</organism>
<dbReference type="PROSITE" id="PS51202">
    <property type="entry name" value="RCK_C"/>
    <property type="match status" value="1"/>
</dbReference>
<dbReference type="InterPro" id="IPR058776">
    <property type="entry name" value="KhtT-like_N"/>
</dbReference>
<proteinExistence type="predicted"/>
<dbReference type="Proteomes" id="UP000535890">
    <property type="component" value="Unassembled WGS sequence"/>
</dbReference>
<accession>A0A7Y9J5F0</accession>
<dbReference type="RefSeq" id="WP_179793804.1">
    <property type="nucleotide sequence ID" value="NZ_BAABHP010000007.1"/>
</dbReference>
<dbReference type="Pfam" id="PF02080">
    <property type="entry name" value="TrkA_C"/>
    <property type="match status" value="1"/>
</dbReference>
<dbReference type="EMBL" id="JACCBN010000001">
    <property type="protein sequence ID" value="NYD36068.1"/>
    <property type="molecule type" value="Genomic_DNA"/>
</dbReference>
<gene>
    <name evidence="2" type="ORF">BJ983_002170</name>
</gene>
<dbReference type="PIRSF" id="PIRSF005028">
    <property type="entry name" value="KhtT"/>
    <property type="match status" value="1"/>
</dbReference>
<dbReference type="Gene3D" id="3.30.70.1450">
    <property type="entry name" value="Regulator of K+ conductance, C-terminal domain"/>
    <property type="match status" value="1"/>
</dbReference>